<dbReference type="GO" id="GO:0008081">
    <property type="term" value="F:phosphoric diester hydrolase activity"/>
    <property type="evidence" value="ECO:0007669"/>
    <property type="project" value="InterPro"/>
</dbReference>
<organism evidence="2 3">
    <name type="scientific">Companilactobacillus tucceti DSM 20183</name>
    <dbReference type="NCBI Taxonomy" id="1423811"/>
    <lineage>
        <taxon>Bacteria</taxon>
        <taxon>Bacillati</taxon>
        <taxon>Bacillota</taxon>
        <taxon>Bacilli</taxon>
        <taxon>Lactobacillales</taxon>
        <taxon>Lactobacillaceae</taxon>
        <taxon>Companilactobacillus</taxon>
    </lineage>
</organism>
<comment type="caution">
    <text evidence="2">The sequence shown here is derived from an EMBL/GenBank/DDBJ whole genome shotgun (WGS) entry which is preliminary data.</text>
</comment>
<dbReference type="Pfam" id="PF03009">
    <property type="entry name" value="GDPD"/>
    <property type="match status" value="1"/>
</dbReference>
<dbReference type="Gene3D" id="3.20.20.190">
    <property type="entry name" value="Phosphatidylinositol (PI) phosphodiesterase"/>
    <property type="match status" value="1"/>
</dbReference>
<evidence type="ECO:0000313" key="3">
    <source>
        <dbReference type="Proteomes" id="UP000050929"/>
    </source>
</evidence>
<dbReference type="GO" id="GO:0006629">
    <property type="term" value="P:lipid metabolic process"/>
    <property type="evidence" value="ECO:0007669"/>
    <property type="project" value="InterPro"/>
</dbReference>
<reference evidence="2 3" key="1">
    <citation type="journal article" date="2015" name="Genome Announc.">
        <title>Expanding the biotechnology potential of lactobacilli through comparative genomics of 213 strains and associated genera.</title>
        <authorList>
            <person name="Sun Z."/>
            <person name="Harris H.M."/>
            <person name="McCann A."/>
            <person name="Guo C."/>
            <person name="Argimon S."/>
            <person name="Zhang W."/>
            <person name="Yang X."/>
            <person name="Jeffery I.B."/>
            <person name="Cooney J.C."/>
            <person name="Kagawa T.F."/>
            <person name="Liu W."/>
            <person name="Song Y."/>
            <person name="Salvetti E."/>
            <person name="Wrobel A."/>
            <person name="Rasinkangas P."/>
            <person name="Parkhill J."/>
            <person name="Rea M.C."/>
            <person name="O'Sullivan O."/>
            <person name="Ritari J."/>
            <person name="Douillard F.P."/>
            <person name="Paul Ross R."/>
            <person name="Yang R."/>
            <person name="Briner A.E."/>
            <person name="Felis G.E."/>
            <person name="de Vos W.M."/>
            <person name="Barrangou R."/>
            <person name="Klaenhammer T.R."/>
            <person name="Caufield P.W."/>
            <person name="Cui Y."/>
            <person name="Zhang H."/>
            <person name="O'Toole P.W."/>
        </authorList>
    </citation>
    <scope>NUCLEOTIDE SEQUENCE [LARGE SCALE GENOMIC DNA]</scope>
    <source>
        <strain evidence="2 3">DSM 20183</strain>
    </source>
</reference>
<proteinExistence type="predicted"/>
<dbReference type="PANTHER" id="PTHR46211">
    <property type="entry name" value="GLYCEROPHOSPHORYL DIESTER PHOSPHODIESTERASE"/>
    <property type="match status" value="1"/>
</dbReference>
<dbReference type="PROSITE" id="PS51704">
    <property type="entry name" value="GP_PDE"/>
    <property type="match status" value="1"/>
</dbReference>
<accession>A0A0R1JAQ5</accession>
<dbReference type="Proteomes" id="UP000050929">
    <property type="component" value="Unassembled WGS sequence"/>
</dbReference>
<name>A0A0R1JAQ5_9LACO</name>
<evidence type="ECO:0000259" key="1">
    <source>
        <dbReference type="PROSITE" id="PS51704"/>
    </source>
</evidence>
<dbReference type="STRING" id="1423811.FC72_GL000591"/>
<dbReference type="PANTHER" id="PTHR46211:SF1">
    <property type="entry name" value="GLYCEROPHOSPHODIESTER PHOSPHODIESTERASE, CYTOPLASMIC"/>
    <property type="match status" value="1"/>
</dbReference>
<dbReference type="OrthoDB" id="384721at2"/>
<protein>
    <submittedName>
        <fullName evidence="2">Glycerophosphoryl diester phosphodiesterase</fullName>
    </submittedName>
</protein>
<dbReference type="EMBL" id="AZDG01000014">
    <property type="protein sequence ID" value="KRK64279.1"/>
    <property type="molecule type" value="Genomic_DNA"/>
</dbReference>
<dbReference type="PATRIC" id="fig|1423811.3.peg.600"/>
<dbReference type="InterPro" id="IPR017946">
    <property type="entry name" value="PLC-like_Pdiesterase_TIM-brl"/>
</dbReference>
<dbReference type="RefSeq" id="WP_057766231.1">
    <property type="nucleotide sequence ID" value="NZ_AZDG01000014.1"/>
</dbReference>
<dbReference type="SUPFAM" id="SSF51695">
    <property type="entry name" value="PLC-like phosphodiesterases"/>
    <property type="match status" value="1"/>
</dbReference>
<keyword evidence="3" id="KW-1185">Reference proteome</keyword>
<gene>
    <name evidence="2" type="ORF">FC72_GL000591</name>
</gene>
<dbReference type="AlphaFoldDB" id="A0A0R1JAQ5"/>
<evidence type="ECO:0000313" key="2">
    <source>
        <dbReference type="EMBL" id="KRK64279.1"/>
    </source>
</evidence>
<feature type="domain" description="GP-PDE" evidence="1">
    <location>
        <begin position="3"/>
        <end position="246"/>
    </location>
</feature>
<sequence>MTKKIFAHRGIPTLAPENTMASFNEVINYGIDWLETDLSITKDEQVFIIHDDKLNRTTNRTGSIETLDSSDVKNADAGYWFAEKYRGEKIPTLGQLIDFLNIHKLNANIELKGVVGDDANYLADSLVKQFAEALDRLDDNVDLIISSFNPIMLEKMYKLKPDLKYAVLFDEVGLKEDWNLTMQACHAKIIHPDSNGLTKEKIKKMQDYGYQINVWTVDSISRARELFSYGVDGIFTNIADRMNFLIES</sequence>
<dbReference type="InterPro" id="IPR030395">
    <property type="entry name" value="GP_PDE_dom"/>
</dbReference>